<evidence type="ECO:0000313" key="1">
    <source>
        <dbReference type="EMBL" id="GCF92585.1"/>
    </source>
</evidence>
<dbReference type="AlphaFoldDB" id="A0A4P5P466"/>
<reference evidence="2" key="1">
    <citation type="submission" date="2019-02" db="EMBL/GenBank/DDBJ databases">
        <title>Draft genome sequence of Enterococcus sp. Gos25-1.</title>
        <authorList>
            <person name="Tanaka N."/>
            <person name="Shiwa Y."/>
            <person name="Fujita N."/>
        </authorList>
    </citation>
    <scope>NUCLEOTIDE SEQUENCE [LARGE SCALE GENOMIC DNA]</scope>
    <source>
        <strain evidence="2">Gos25-1</strain>
    </source>
</reference>
<gene>
    <name evidence="1" type="ORF">NRIC_04760</name>
</gene>
<accession>A0A4P5P466</accession>
<sequence length="52" mass="6154">MISNVVEKEERQQAAHQNVFGSRLYDCTKIAEKKRRHSNKEKTYANYVAVRK</sequence>
<dbReference type="EMBL" id="BJCC01000004">
    <property type="protein sequence ID" value="GCF92585.1"/>
    <property type="molecule type" value="Genomic_DNA"/>
</dbReference>
<evidence type="ECO:0000313" key="2">
    <source>
        <dbReference type="Proteomes" id="UP000290567"/>
    </source>
</evidence>
<comment type="caution">
    <text evidence="1">The sequence shown here is derived from an EMBL/GenBank/DDBJ whole genome shotgun (WGS) entry which is preliminary data.</text>
</comment>
<keyword evidence="2" id="KW-1185">Reference proteome</keyword>
<organism evidence="1 2">
    <name type="scientific">Enterococcus florum</name>
    <dbReference type="NCBI Taxonomy" id="2480627"/>
    <lineage>
        <taxon>Bacteria</taxon>
        <taxon>Bacillati</taxon>
        <taxon>Bacillota</taxon>
        <taxon>Bacilli</taxon>
        <taxon>Lactobacillales</taxon>
        <taxon>Enterococcaceae</taxon>
        <taxon>Enterococcus</taxon>
    </lineage>
</organism>
<name>A0A4P5P466_9ENTE</name>
<proteinExistence type="predicted"/>
<protein>
    <submittedName>
        <fullName evidence="1">Uncharacterized protein</fullName>
    </submittedName>
</protein>
<dbReference type="Proteomes" id="UP000290567">
    <property type="component" value="Unassembled WGS sequence"/>
</dbReference>